<proteinExistence type="predicted"/>
<dbReference type="AlphaFoldDB" id="A0AAD3TBI7"/>
<keyword evidence="2" id="KW-1185">Reference proteome</keyword>
<sequence>MKKDDPQPAKLMILSGAASSAKLMEVKVAYHSVPRSLKSLPKATGPAVGEGGCSIKPKSDQVLVDYASPDAGISGKRPDSSPVCGGIALNDGDLNQQTWSPATVVCTASGLVSKMPSQIIDSDPSQSSCAVYSASAGYAPEEDGAPSGSMKDEPAIGVTNTVHSVLDVGAPFVAEHSAGSPHRPLISTGVDGVAISDELGPIPGVDGSTPESIARIARKYSLVDVVDGLLNKAPFDFQEVRSIPLSGCPVKGSEAPVDEAVRICDPGHGLELTLPSVDPYAGDPLSDDYGILHSPDHHLPCCSKASGAPVGPSSEIEGAVQGLSPWAQFGPINEELDYVANDIDHSMLDVRYADASSFNALIQQSCNSASDDCLARGLASSMSAHQIDFGPILTTSAKCSSGSVGDVYENDEAHSGPMSNRFANVDTNSELPELDEDSQNVADHADGSYGVANSVVIGPIPGVDDSTPESIARITRKYSLAEVVDVSLIKAPSEVLVDSSCPLPGCPVEGYVDSMAGAVMPCILEHGLVHTMPISSPKPELVTRGPLAEVDRPPVRTLASVRCMSPGVDFSPPADHAKSSVTMDAGCSVGPAMSSTNPVAGDVAAMELSCGFCGMCLFLKLLKSPSIMLSPYCHLESFLLLMKEAATLLRRLLAAHADLMLGPSVAFLGCWFSSATN</sequence>
<dbReference type="EMBL" id="BSYO01000031">
    <property type="protein sequence ID" value="GMH26500.1"/>
    <property type="molecule type" value="Genomic_DNA"/>
</dbReference>
<evidence type="ECO:0000313" key="1">
    <source>
        <dbReference type="EMBL" id="GMH26500.1"/>
    </source>
</evidence>
<accession>A0AAD3TBI7</accession>
<name>A0AAD3TBI7_NEPGR</name>
<protein>
    <submittedName>
        <fullName evidence="1">Uncharacterized protein</fullName>
    </submittedName>
</protein>
<dbReference type="Proteomes" id="UP001279734">
    <property type="component" value="Unassembled WGS sequence"/>
</dbReference>
<comment type="caution">
    <text evidence="1">The sequence shown here is derived from an EMBL/GenBank/DDBJ whole genome shotgun (WGS) entry which is preliminary data.</text>
</comment>
<gene>
    <name evidence="1" type="ORF">Nepgr_028343</name>
</gene>
<reference evidence="1" key="1">
    <citation type="submission" date="2023-05" db="EMBL/GenBank/DDBJ databases">
        <title>Nepenthes gracilis genome sequencing.</title>
        <authorList>
            <person name="Fukushima K."/>
        </authorList>
    </citation>
    <scope>NUCLEOTIDE SEQUENCE</scope>
    <source>
        <strain evidence="1">SING2019-196</strain>
    </source>
</reference>
<organism evidence="1 2">
    <name type="scientific">Nepenthes gracilis</name>
    <name type="common">Slender pitcher plant</name>
    <dbReference type="NCBI Taxonomy" id="150966"/>
    <lineage>
        <taxon>Eukaryota</taxon>
        <taxon>Viridiplantae</taxon>
        <taxon>Streptophyta</taxon>
        <taxon>Embryophyta</taxon>
        <taxon>Tracheophyta</taxon>
        <taxon>Spermatophyta</taxon>
        <taxon>Magnoliopsida</taxon>
        <taxon>eudicotyledons</taxon>
        <taxon>Gunneridae</taxon>
        <taxon>Pentapetalae</taxon>
        <taxon>Caryophyllales</taxon>
        <taxon>Nepenthaceae</taxon>
        <taxon>Nepenthes</taxon>
    </lineage>
</organism>
<evidence type="ECO:0000313" key="2">
    <source>
        <dbReference type="Proteomes" id="UP001279734"/>
    </source>
</evidence>